<sequence>MSGFLQQYRTLSGFDTMQSDWQYKQVFTELLDTLQNDTFPGAVLPRLQGEQLYFYAVAPTPQNWRQLRPLLLAYAGPTVTDFDSLPRALNPHDPLEQYLDKCLQTPDFHLIIKFSATPATQKLALGALSRLRQNLSHAEIPQWVKPEPTSLLLQQFRLALLNTDRTTAASLLQRMHQEYRLDALNLRFLQVQLHAEFHEWHALREAEFFNALCHTRRPDAVSRALLTAFYYTELADLEDAPPACLKHFQTHVRPHTGTLLHTLPVNSTEPVCKLFALEKEVITAETQSSQRKNKLKFAKNTEGSQQEAHLKIFSLRPPCFCGEFQSLLEKPPTLETAKAVLLTANELNTLESRCDCVAYIRRLPATDFETLLKPAWLRELWYSFDSKHLPANWLEWLQHIEYPDFTAALDVAERGREEWPSAKALGTTPEAVQQFTDILIAVPDGIPQQRLALALPLLVEWVQNDPGYPNPLLVPVYDSLLKLMERHDMVFCCPVDFGYAKIIKN</sequence>
<evidence type="ECO:0000313" key="2">
    <source>
        <dbReference type="Proteomes" id="UP000236724"/>
    </source>
</evidence>
<protein>
    <submittedName>
        <fullName evidence="1">Uncharacterized protein</fullName>
    </submittedName>
</protein>
<dbReference type="OrthoDB" id="4759077at2"/>
<name>A0A1H6FBM3_9GAMM</name>
<evidence type="ECO:0000313" key="1">
    <source>
        <dbReference type="EMBL" id="SEH06424.1"/>
    </source>
</evidence>
<gene>
    <name evidence="1" type="ORF">MBHS_02286</name>
</gene>
<keyword evidence="2" id="KW-1185">Reference proteome</keyword>
<dbReference type="RefSeq" id="WP_103920209.1">
    <property type="nucleotide sequence ID" value="NZ_FMSV02000492.1"/>
</dbReference>
<accession>A0A1H6FBM3</accession>
<organism evidence="1 2">
    <name type="scientific">Candidatus Venteria ishoeyi</name>
    <dbReference type="NCBI Taxonomy" id="1899563"/>
    <lineage>
        <taxon>Bacteria</taxon>
        <taxon>Pseudomonadati</taxon>
        <taxon>Pseudomonadota</taxon>
        <taxon>Gammaproteobacteria</taxon>
        <taxon>Thiotrichales</taxon>
        <taxon>Thiotrichaceae</taxon>
        <taxon>Venteria</taxon>
    </lineage>
</organism>
<proteinExistence type="predicted"/>
<dbReference type="EMBL" id="FMSV02000492">
    <property type="protein sequence ID" value="SEH06424.1"/>
    <property type="molecule type" value="Genomic_DNA"/>
</dbReference>
<reference evidence="1 2" key="1">
    <citation type="submission" date="2016-10" db="EMBL/GenBank/DDBJ databases">
        <authorList>
            <person name="de Groot N.N."/>
        </authorList>
    </citation>
    <scope>NUCLEOTIDE SEQUENCE [LARGE SCALE GENOMIC DNA]</scope>
    <source>
        <strain evidence="1">MBHS1</strain>
    </source>
</reference>
<dbReference type="Proteomes" id="UP000236724">
    <property type="component" value="Unassembled WGS sequence"/>
</dbReference>
<dbReference type="AlphaFoldDB" id="A0A1H6FBM3"/>